<organism evidence="1 2">
    <name type="scientific">Mesobacterium hydrothermale</name>
    <dbReference type="NCBI Taxonomy" id="3111907"/>
    <lineage>
        <taxon>Bacteria</taxon>
        <taxon>Pseudomonadati</taxon>
        <taxon>Pseudomonadota</taxon>
        <taxon>Alphaproteobacteria</taxon>
        <taxon>Rhodobacterales</taxon>
        <taxon>Roseobacteraceae</taxon>
        <taxon>Mesobacterium</taxon>
    </lineage>
</organism>
<accession>A0ABU6HLR1</accession>
<dbReference type="Proteomes" id="UP001348149">
    <property type="component" value="Unassembled WGS sequence"/>
</dbReference>
<proteinExistence type="predicted"/>
<name>A0ABU6HLR1_9RHOB</name>
<protein>
    <submittedName>
        <fullName evidence="1">Uncharacterized protein</fullName>
    </submittedName>
</protein>
<reference evidence="1 2" key="1">
    <citation type="submission" date="2024-01" db="EMBL/GenBank/DDBJ databases">
        <title>Mesobacterium rodlantinim sp. nov., isolated from shallow sea hydrothermal systems off Kueishantao Island.</title>
        <authorList>
            <person name="Su Z."/>
            <person name="Tang K."/>
        </authorList>
    </citation>
    <scope>NUCLEOTIDE SEQUENCE [LARGE SCALE GENOMIC DNA]</scope>
    <source>
        <strain evidence="1 2">TK19101</strain>
    </source>
</reference>
<keyword evidence="2" id="KW-1185">Reference proteome</keyword>
<dbReference type="EMBL" id="JAYLLH010000055">
    <property type="protein sequence ID" value="MEC3863384.1"/>
    <property type="molecule type" value="Genomic_DNA"/>
</dbReference>
<evidence type="ECO:0000313" key="1">
    <source>
        <dbReference type="EMBL" id="MEC3863384.1"/>
    </source>
</evidence>
<evidence type="ECO:0000313" key="2">
    <source>
        <dbReference type="Proteomes" id="UP001348149"/>
    </source>
</evidence>
<gene>
    <name evidence="1" type="ORF">VK792_19010</name>
</gene>
<comment type="caution">
    <text evidence="1">The sequence shown here is derived from an EMBL/GenBank/DDBJ whole genome shotgun (WGS) entry which is preliminary data.</text>
</comment>
<sequence>MRKTTKSPGEKIVKDIKASAVGSTMLPVLLHAELYEGGELVQFGADPVTEHTEWPGKPMR</sequence>